<proteinExistence type="inferred from homology"/>
<dbReference type="PIRSF" id="PIRSF001235">
    <property type="entry name" value="Amidase_carbamoylase"/>
    <property type="match status" value="1"/>
</dbReference>
<evidence type="ECO:0000256" key="3">
    <source>
        <dbReference type="ARBA" id="ARBA00011738"/>
    </source>
</evidence>
<comment type="caution">
    <text evidence="8">The sequence shown here is derived from an EMBL/GenBank/DDBJ whole genome shotgun (WGS) entry which is preliminary data.</text>
</comment>
<dbReference type="EMBL" id="BAAACG010000006">
    <property type="protein sequence ID" value="GAA0736450.1"/>
    <property type="molecule type" value="Genomic_DNA"/>
</dbReference>
<reference evidence="8 9" key="1">
    <citation type="journal article" date="2019" name="Int. J. Syst. Evol. Microbiol.">
        <title>The Global Catalogue of Microorganisms (GCM) 10K type strain sequencing project: providing services to taxonomists for standard genome sequencing and annotation.</title>
        <authorList>
            <consortium name="The Broad Institute Genomics Platform"/>
            <consortium name="The Broad Institute Genome Sequencing Center for Infectious Disease"/>
            <person name="Wu L."/>
            <person name="Ma J."/>
        </authorList>
    </citation>
    <scope>NUCLEOTIDE SEQUENCE [LARGE SCALE GENOMIC DNA]</scope>
    <source>
        <strain evidence="8 9">JCM 1407</strain>
    </source>
</reference>
<dbReference type="NCBIfam" id="NF006771">
    <property type="entry name" value="PRK09290.1-5"/>
    <property type="match status" value="1"/>
</dbReference>
<gene>
    <name evidence="8" type="ORF">GCM10008906_11450</name>
</gene>
<dbReference type="SUPFAM" id="SSF55031">
    <property type="entry name" value="Bacterial exopeptidase dimerisation domain"/>
    <property type="match status" value="1"/>
</dbReference>
<dbReference type="InterPro" id="IPR036264">
    <property type="entry name" value="Bact_exopeptidase_dim_dom"/>
</dbReference>
<dbReference type="CDD" id="cd03884">
    <property type="entry name" value="M20_bAS"/>
    <property type="match status" value="1"/>
</dbReference>
<dbReference type="PANTHER" id="PTHR32494">
    <property type="entry name" value="ALLANTOATE DEIMINASE-RELATED"/>
    <property type="match status" value="1"/>
</dbReference>
<keyword evidence="9" id="KW-1185">Reference proteome</keyword>
<comment type="cofactor">
    <cofactor evidence="1">
        <name>Mn(2+)</name>
        <dbReference type="ChEBI" id="CHEBI:29035"/>
    </cofactor>
</comment>
<dbReference type="NCBIfam" id="TIGR01879">
    <property type="entry name" value="hydantase"/>
    <property type="match status" value="1"/>
</dbReference>
<organism evidence="8 9">
    <name type="scientific">Clostridium oceanicum</name>
    <dbReference type="NCBI Taxonomy" id="1543"/>
    <lineage>
        <taxon>Bacteria</taxon>
        <taxon>Bacillati</taxon>
        <taxon>Bacillota</taxon>
        <taxon>Clostridia</taxon>
        <taxon>Eubacteriales</taxon>
        <taxon>Clostridiaceae</taxon>
        <taxon>Clostridium</taxon>
    </lineage>
</organism>
<dbReference type="Proteomes" id="UP001501510">
    <property type="component" value="Unassembled WGS sequence"/>
</dbReference>
<dbReference type="RefSeq" id="WP_343759735.1">
    <property type="nucleotide sequence ID" value="NZ_BAAACG010000006.1"/>
</dbReference>
<dbReference type="InterPro" id="IPR010158">
    <property type="entry name" value="Amidase_Cbmase"/>
</dbReference>
<evidence type="ECO:0000256" key="1">
    <source>
        <dbReference type="ARBA" id="ARBA00001936"/>
    </source>
</evidence>
<evidence type="ECO:0000256" key="4">
    <source>
        <dbReference type="ARBA" id="ARBA00022723"/>
    </source>
</evidence>
<keyword evidence="4" id="KW-0479">Metal-binding</keyword>
<dbReference type="PANTHER" id="PTHR32494:SF19">
    <property type="entry name" value="ALLANTOATE DEIMINASE-RELATED"/>
    <property type="match status" value="1"/>
</dbReference>
<name>A0ABN1JD52_9CLOT</name>
<evidence type="ECO:0000313" key="9">
    <source>
        <dbReference type="Proteomes" id="UP001501510"/>
    </source>
</evidence>
<keyword evidence="6" id="KW-0464">Manganese</keyword>
<evidence type="ECO:0000313" key="8">
    <source>
        <dbReference type="EMBL" id="GAA0736450.1"/>
    </source>
</evidence>
<accession>A0ABN1JD52</accession>
<dbReference type="Gene3D" id="3.40.630.10">
    <property type="entry name" value="Zn peptidases"/>
    <property type="match status" value="1"/>
</dbReference>
<dbReference type="InterPro" id="IPR002933">
    <property type="entry name" value="Peptidase_M20"/>
</dbReference>
<dbReference type="SUPFAM" id="SSF53187">
    <property type="entry name" value="Zn-dependent exopeptidases"/>
    <property type="match status" value="1"/>
</dbReference>
<dbReference type="Gene3D" id="3.30.70.360">
    <property type="match status" value="1"/>
</dbReference>
<evidence type="ECO:0000256" key="5">
    <source>
        <dbReference type="ARBA" id="ARBA00022801"/>
    </source>
</evidence>
<comment type="subunit">
    <text evidence="3">Homodimer.</text>
</comment>
<keyword evidence="5" id="KW-0378">Hydrolase</keyword>
<dbReference type="Pfam" id="PF07687">
    <property type="entry name" value="M20_dimer"/>
    <property type="match status" value="1"/>
</dbReference>
<sequence>MNLGEIVFNKLQELGKITSSEEGVTRFFLTKEHKKANKLLKTWMEDAGLKVKVDNVGNIVGEYRSAFENAPTLVMGSHQDTVKNGGKYDGALGIVLPIVVFKDFIKKVKTLPYNFKIIGFGDEEGGRFGTIYLGSKAVVGTFDYELLNEIDDDGVRLKEALENFGVEGNKIEESKIKEKVDGYLEVHIEQGPVLEDANIPVGIVKGIVGCHIYNFTFEGMAGHAGTVPMDLRKDAGVGVCSTVVEIEKYVSTVDDLVATIGKIDFSPYSINVIPGKATFTLDIRSSNDEIIIDSIQKIKKIAQNIATRRGLKLDIQNINKASSCNCDESITKILEKSILSVKNIDINPFYLYSGAGHDAQELKKITNIGMLFVRCKEGISHNPKESITPEDIEVASNVLTEFLKLYPNNN</sequence>
<feature type="domain" description="Peptidase M20 dimerisation" evidence="7">
    <location>
        <begin position="205"/>
        <end position="305"/>
    </location>
</feature>
<evidence type="ECO:0000259" key="7">
    <source>
        <dbReference type="Pfam" id="PF07687"/>
    </source>
</evidence>
<evidence type="ECO:0000256" key="2">
    <source>
        <dbReference type="ARBA" id="ARBA00006153"/>
    </source>
</evidence>
<evidence type="ECO:0000256" key="6">
    <source>
        <dbReference type="ARBA" id="ARBA00023211"/>
    </source>
</evidence>
<dbReference type="Pfam" id="PF01546">
    <property type="entry name" value="Peptidase_M20"/>
    <property type="match status" value="1"/>
</dbReference>
<comment type="similarity">
    <text evidence="2">Belongs to the peptidase M20 family.</text>
</comment>
<protein>
    <submittedName>
        <fullName evidence="8">M20 family metallo-hydrolase</fullName>
    </submittedName>
</protein>
<dbReference type="InterPro" id="IPR011650">
    <property type="entry name" value="Peptidase_M20_dimer"/>
</dbReference>